<dbReference type="Gene3D" id="3.40.50.10140">
    <property type="entry name" value="Toll/interleukin-1 receptor homology (TIR) domain"/>
    <property type="match status" value="1"/>
</dbReference>
<dbReference type="KEGG" id="mmh:Mmah_1067"/>
<name>D5EBM5_METMS</name>
<dbReference type="InterPro" id="IPR035897">
    <property type="entry name" value="Toll_tir_struct_dom_sf"/>
</dbReference>
<dbReference type="OrthoDB" id="240616at2157"/>
<dbReference type="AlphaFoldDB" id="D5EBM5"/>
<reference evidence="2 3" key="1">
    <citation type="submission" date="2010-03" db="EMBL/GenBank/DDBJ databases">
        <title>The complete genome of Methanohalophilus mahii DSM 5219.</title>
        <authorList>
            <consortium name="US DOE Joint Genome Institute (JGI-PGF)"/>
            <person name="Lucas S."/>
            <person name="Copeland A."/>
            <person name="Lapidus A."/>
            <person name="Glavina del Rio T."/>
            <person name="Dalin E."/>
            <person name="Tice H."/>
            <person name="Bruce D."/>
            <person name="Goodwin L."/>
            <person name="Pitluck S."/>
            <person name="Kyrpides N."/>
            <person name="Mavromatis K."/>
            <person name="Ivanova N."/>
            <person name="Lykidis A."/>
            <person name="Saunders E."/>
            <person name="Brettin T."/>
            <person name="Detter J.C."/>
            <person name="Han C."/>
            <person name="Land M."/>
            <person name="Hauser L."/>
            <person name="Markowitz V."/>
            <person name="Cheng J.-F."/>
            <person name="Hugenholtz P."/>
            <person name="Woyke T."/>
            <person name="Wu D."/>
            <person name="Spring S."/>
            <person name="Schneider S."/>
            <person name="Schroeder M."/>
            <person name="Klenk H.-P."/>
            <person name="Eisen J.A."/>
        </authorList>
    </citation>
    <scope>NUCLEOTIDE SEQUENCE [LARGE SCALE GENOMIC DNA]</scope>
    <source>
        <strain evidence="3">ATCC 35705 / DSM 5219 / SLP</strain>
    </source>
</reference>
<gene>
    <name evidence="2" type="ordered locus">Mmah_1067</name>
</gene>
<dbReference type="RefSeq" id="WP_013037519.1">
    <property type="nucleotide sequence ID" value="NC_014002.1"/>
</dbReference>
<evidence type="ECO:0000313" key="3">
    <source>
        <dbReference type="Proteomes" id="UP000001059"/>
    </source>
</evidence>
<dbReference type="GO" id="GO:0007165">
    <property type="term" value="P:signal transduction"/>
    <property type="evidence" value="ECO:0007669"/>
    <property type="project" value="InterPro"/>
</dbReference>
<keyword evidence="3" id="KW-1185">Reference proteome</keyword>
<proteinExistence type="predicted"/>
<organism evidence="2 3">
    <name type="scientific">Methanohalophilus mahii (strain ATCC 35705 / DSM 5219 / SLP)</name>
    <dbReference type="NCBI Taxonomy" id="547558"/>
    <lineage>
        <taxon>Archaea</taxon>
        <taxon>Methanobacteriati</taxon>
        <taxon>Methanobacteriota</taxon>
        <taxon>Stenosarchaea group</taxon>
        <taxon>Methanomicrobia</taxon>
        <taxon>Methanosarcinales</taxon>
        <taxon>Methanosarcinaceae</taxon>
        <taxon>Methanohalophilus</taxon>
    </lineage>
</organism>
<protein>
    <recommendedName>
        <fullName evidence="1">TIR domain-containing protein</fullName>
    </recommendedName>
</protein>
<feature type="domain" description="TIR" evidence="1">
    <location>
        <begin position="5"/>
        <end position="120"/>
    </location>
</feature>
<dbReference type="SUPFAM" id="SSF52200">
    <property type="entry name" value="Toll/Interleukin receptor TIR domain"/>
    <property type="match status" value="1"/>
</dbReference>
<accession>D5EBM5</accession>
<evidence type="ECO:0000313" key="2">
    <source>
        <dbReference type="EMBL" id="ADE36576.1"/>
    </source>
</evidence>
<dbReference type="Proteomes" id="UP000001059">
    <property type="component" value="Chromosome"/>
</dbReference>
<dbReference type="EMBL" id="CP001994">
    <property type="protein sequence ID" value="ADE36576.1"/>
    <property type="molecule type" value="Genomic_DNA"/>
</dbReference>
<evidence type="ECO:0000259" key="1">
    <source>
        <dbReference type="Pfam" id="PF13676"/>
    </source>
</evidence>
<sequence>MISRIYIAHCERDEKLAQELARTLWAVELENFSFLSKKTVGLSRAELINFGINHSDCVIAILSQEGVESPAVNQEVGLAVGRGQLIIPLLETGEELPVLIRHLHSIRFSRKNYENALGQVIHTIRQLTRLNWLKIKCPNCGEVMTQYIAPEEEVETALLAGNALKTICTYCEQHLSLNPQTLRPILADSAQP</sequence>
<dbReference type="GeneID" id="8983234"/>
<dbReference type="Pfam" id="PF13676">
    <property type="entry name" value="TIR_2"/>
    <property type="match status" value="1"/>
</dbReference>
<dbReference type="HOGENOM" id="CLU_1451407_0_0_2"/>
<dbReference type="InterPro" id="IPR000157">
    <property type="entry name" value="TIR_dom"/>
</dbReference>